<keyword evidence="3" id="KW-0547">Nucleotide-binding</keyword>
<dbReference type="PROSITE" id="PS00108">
    <property type="entry name" value="PROTEIN_KINASE_ST"/>
    <property type="match status" value="1"/>
</dbReference>
<name>A0ABN9RQC1_9DINO</name>
<keyword evidence="1" id="KW-0723">Serine/threonine-protein kinase</keyword>
<dbReference type="PANTHER" id="PTHR24350">
    <property type="entry name" value="SERINE/THREONINE-PROTEIN KINASE IAL-RELATED"/>
    <property type="match status" value="1"/>
</dbReference>
<dbReference type="EMBL" id="CAUYUJ010007646">
    <property type="protein sequence ID" value="CAK0821437.1"/>
    <property type="molecule type" value="Genomic_DNA"/>
</dbReference>
<evidence type="ECO:0000256" key="6">
    <source>
        <dbReference type="SAM" id="MobiDB-lite"/>
    </source>
</evidence>
<reference evidence="8" key="1">
    <citation type="submission" date="2023-10" db="EMBL/GenBank/DDBJ databases">
        <authorList>
            <person name="Chen Y."/>
            <person name="Shah S."/>
            <person name="Dougan E. K."/>
            <person name="Thang M."/>
            <person name="Chan C."/>
        </authorList>
    </citation>
    <scope>NUCLEOTIDE SEQUENCE [LARGE SCALE GENOMIC DNA]</scope>
</reference>
<dbReference type="Gene3D" id="1.10.510.10">
    <property type="entry name" value="Transferase(Phosphotransferase) domain 1"/>
    <property type="match status" value="1"/>
</dbReference>
<evidence type="ECO:0000256" key="4">
    <source>
        <dbReference type="ARBA" id="ARBA00022777"/>
    </source>
</evidence>
<evidence type="ECO:0000259" key="7">
    <source>
        <dbReference type="PROSITE" id="PS50011"/>
    </source>
</evidence>
<proteinExistence type="predicted"/>
<gene>
    <name evidence="8" type="ORF">PCOR1329_LOCUS22765</name>
</gene>
<feature type="region of interest" description="Disordered" evidence="6">
    <location>
        <begin position="496"/>
        <end position="523"/>
    </location>
</feature>
<sequence>MRSLVIARPGAGPHYGHPHGRLGSRRSHREFWNNADKCAEVRARRFSNRRQPTRRRHLRRGDQSSGGGGHISTGSIFALKTICKQKVTDQGMLGYLEREVKSQFLVKHPNIIELHSCFEDSESTYLLLEFAAGGSLFGLLRKHGRLEEPRAATHFAGIASALDHLHARGFIHRDVKPENILMCEGGAAKLADFGWCAELSSQEDSTPRLTFCGTWDYLSPEMVNSEPHDHRVDVWALGILLYEMLANIPPFRESRRAKAIQRITNVDLRLRIADFFSPGACDLVGKLLVKEKEGRVDIPTALEHEWARQSSKPHVPERPAAAAPSPDADGQPALPDELTPTRLMRPRLAACAPAGRTAGQPAKPSDVEDPAEAAAAAGGAADEPSPSPSGPVVCSCGTMAMPGLEMCWRCGTLPKGGSPFTPAGRRGQASASAQATFIDDACLFGDIVTRGLSSSEDHQDGCQGTAPLPAATARLLGVLQHPLLVAKAASCPEGPTLPIRRRRSSYSGQPLTHERSKSGALPDIKEKHSFEEEEEDGPASCPVFRRPRRRSCVDRIEQDSQSLCVTGVRQTKVWKSLQRALVDSSPTKTEARNSASTSSEVLLMSHGLNSDDEGDAGSELDPRSALAQSLDKERALVGRDEGFSDMLNYHMSNIGTEIVRILERDPMSAACDA</sequence>
<feature type="region of interest" description="Disordered" evidence="6">
    <location>
        <begin position="1"/>
        <end position="24"/>
    </location>
</feature>
<evidence type="ECO:0000256" key="5">
    <source>
        <dbReference type="ARBA" id="ARBA00022840"/>
    </source>
</evidence>
<dbReference type="SMART" id="SM00220">
    <property type="entry name" value="S_TKc"/>
    <property type="match status" value="1"/>
</dbReference>
<evidence type="ECO:0000313" key="9">
    <source>
        <dbReference type="Proteomes" id="UP001189429"/>
    </source>
</evidence>
<evidence type="ECO:0000256" key="3">
    <source>
        <dbReference type="ARBA" id="ARBA00022741"/>
    </source>
</evidence>
<keyword evidence="2" id="KW-0808">Transferase</keyword>
<dbReference type="InterPro" id="IPR000719">
    <property type="entry name" value="Prot_kinase_dom"/>
</dbReference>
<dbReference type="InterPro" id="IPR030616">
    <property type="entry name" value="Aur-like"/>
</dbReference>
<dbReference type="Pfam" id="PF00069">
    <property type="entry name" value="Pkinase"/>
    <property type="match status" value="1"/>
</dbReference>
<dbReference type="SUPFAM" id="SSF56112">
    <property type="entry name" value="Protein kinase-like (PK-like)"/>
    <property type="match status" value="1"/>
</dbReference>
<feature type="region of interest" description="Disordered" evidence="6">
    <location>
        <begin position="352"/>
        <end position="390"/>
    </location>
</feature>
<keyword evidence="5" id="KW-0067">ATP-binding</keyword>
<comment type="caution">
    <text evidence="8">The sequence shown here is derived from an EMBL/GenBank/DDBJ whole genome shotgun (WGS) entry which is preliminary data.</text>
</comment>
<feature type="region of interest" description="Disordered" evidence="6">
    <location>
        <begin position="46"/>
        <end position="70"/>
    </location>
</feature>
<keyword evidence="9" id="KW-1185">Reference proteome</keyword>
<feature type="compositionally biased region" description="Low complexity" evidence="6">
    <location>
        <begin position="372"/>
        <end position="390"/>
    </location>
</feature>
<accession>A0ABN9RQC1</accession>
<dbReference type="InterPro" id="IPR008271">
    <property type="entry name" value="Ser/Thr_kinase_AS"/>
</dbReference>
<organism evidence="8 9">
    <name type="scientific">Prorocentrum cordatum</name>
    <dbReference type="NCBI Taxonomy" id="2364126"/>
    <lineage>
        <taxon>Eukaryota</taxon>
        <taxon>Sar</taxon>
        <taxon>Alveolata</taxon>
        <taxon>Dinophyceae</taxon>
        <taxon>Prorocentrales</taxon>
        <taxon>Prorocentraceae</taxon>
        <taxon>Prorocentrum</taxon>
    </lineage>
</organism>
<dbReference type="Proteomes" id="UP001189429">
    <property type="component" value="Unassembled WGS sequence"/>
</dbReference>
<feature type="region of interest" description="Disordered" evidence="6">
    <location>
        <begin position="304"/>
        <end position="338"/>
    </location>
</feature>
<feature type="compositionally biased region" description="Basic residues" evidence="6">
    <location>
        <begin position="46"/>
        <end position="59"/>
    </location>
</feature>
<keyword evidence="4" id="KW-0418">Kinase</keyword>
<protein>
    <recommendedName>
        <fullName evidence="7">Protein kinase domain-containing protein</fullName>
    </recommendedName>
</protein>
<dbReference type="PROSITE" id="PS50011">
    <property type="entry name" value="PROTEIN_KINASE_DOM"/>
    <property type="match status" value="1"/>
</dbReference>
<feature type="compositionally biased region" description="Basic and acidic residues" evidence="6">
    <location>
        <begin position="512"/>
        <end position="523"/>
    </location>
</feature>
<evidence type="ECO:0000313" key="8">
    <source>
        <dbReference type="EMBL" id="CAK0821437.1"/>
    </source>
</evidence>
<feature type="domain" description="Protein kinase" evidence="7">
    <location>
        <begin position="35"/>
        <end position="307"/>
    </location>
</feature>
<evidence type="ECO:0000256" key="2">
    <source>
        <dbReference type="ARBA" id="ARBA00022679"/>
    </source>
</evidence>
<feature type="compositionally biased region" description="Low complexity" evidence="6">
    <location>
        <begin position="319"/>
        <end position="333"/>
    </location>
</feature>
<evidence type="ECO:0000256" key="1">
    <source>
        <dbReference type="ARBA" id="ARBA00022527"/>
    </source>
</evidence>
<dbReference type="InterPro" id="IPR011009">
    <property type="entry name" value="Kinase-like_dom_sf"/>
</dbReference>